<protein>
    <submittedName>
        <fullName evidence="1">Uncharacterized protein</fullName>
    </submittedName>
</protein>
<organism evidence="1">
    <name type="scientific">marine sediment metagenome</name>
    <dbReference type="NCBI Taxonomy" id="412755"/>
    <lineage>
        <taxon>unclassified sequences</taxon>
        <taxon>metagenomes</taxon>
        <taxon>ecological metagenomes</taxon>
    </lineage>
</organism>
<dbReference type="AlphaFoldDB" id="A0A0F9CWE4"/>
<dbReference type="EMBL" id="LAZR01031480">
    <property type="protein sequence ID" value="KKL53629.1"/>
    <property type="molecule type" value="Genomic_DNA"/>
</dbReference>
<evidence type="ECO:0000313" key="1">
    <source>
        <dbReference type="EMBL" id="KKL53629.1"/>
    </source>
</evidence>
<sequence>MPPAKRTSVILFSYLEGGYVSPVNSITSKTGASTISFQKVKRIASRLSQEEGLEIEVTWIPDKQRRVTVAKPAIISVLVTGSIDDGQNILERFFDIASEEGLS</sequence>
<gene>
    <name evidence="1" type="ORF">LCGC14_2273500</name>
</gene>
<accession>A0A0F9CWE4</accession>
<comment type="caution">
    <text evidence="1">The sequence shown here is derived from an EMBL/GenBank/DDBJ whole genome shotgun (WGS) entry which is preliminary data.</text>
</comment>
<name>A0A0F9CWE4_9ZZZZ</name>
<proteinExistence type="predicted"/>
<reference evidence="1" key="1">
    <citation type="journal article" date="2015" name="Nature">
        <title>Complex archaea that bridge the gap between prokaryotes and eukaryotes.</title>
        <authorList>
            <person name="Spang A."/>
            <person name="Saw J.H."/>
            <person name="Jorgensen S.L."/>
            <person name="Zaremba-Niedzwiedzka K."/>
            <person name="Martijn J."/>
            <person name="Lind A.E."/>
            <person name="van Eijk R."/>
            <person name="Schleper C."/>
            <person name="Guy L."/>
            <person name="Ettema T.J."/>
        </authorList>
    </citation>
    <scope>NUCLEOTIDE SEQUENCE</scope>
</reference>